<dbReference type="OrthoDB" id="1795989at2"/>
<reference evidence="2 3" key="1">
    <citation type="submission" date="2016-10" db="EMBL/GenBank/DDBJ databases">
        <authorList>
            <person name="de Groot N.N."/>
        </authorList>
    </citation>
    <scope>NUCLEOTIDE SEQUENCE [LARGE SCALE GENOMIC DNA]</scope>
    <source>
        <strain evidence="3">P4B,CCM 7963,CECT 7998,DSM 25260,IBRC-M 10614,KCTC 13821</strain>
    </source>
</reference>
<dbReference type="EMBL" id="FNDU01000002">
    <property type="protein sequence ID" value="SDH63322.1"/>
    <property type="molecule type" value="Genomic_DNA"/>
</dbReference>
<protein>
    <recommendedName>
        <fullName evidence="4">ABC-2 family transporter protein</fullName>
    </recommendedName>
</protein>
<dbReference type="RefSeq" id="WP_091580841.1">
    <property type="nucleotide sequence ID" value="NZ_FNDU01000002.1"/>
</dbReference>
<accession>A0A1G8E028</accession>
<proteinExistence type="predicted"/>
<evidence type="ECO:0000256" key="1">
    <source>
        <dbReference type="SAM" id="Phobius"/>
    </source>
</evidence>
<keyword evidence="1" id="KW-0812">Transmembrane</keyword>
<keyword evidence="1" id="KW-0472">Membrane</keyword>
<organism evidence="2 3">
    <name type="scientific">Alteribacillus bidgolensis</name>
    <dbReference type="NCBI Taxonomy" id="930129"/>
    <lineage>
        <taxon>Bacteria</taxon>
        <taxon>Bacillati</taxon>
        <taxon>Bacillota</taxon>
        <taxon>Bacilli</taxon>
        <taxon>Bacillales</taxon>
        <taxon>Bacillaceae</taxon>
        <taxon>Alteribacillus</taxon>
    </lineage>
</organism>
<dbReference type="STRING" id="930129.SAMN05216352_10225"/>
<feature type="transmembrane region" description="Helical" evidence="1">
    <location>
        <begin position="21"/>
        <end position="43"/>
    </location>
</feature>
<name>A0A1G8E028_9BACI</name>
<feature type="transmembrane region" description="Helical" evidence="1">
    <location>
        <begin position="109"/>
        <end position="136"/>
    </location>
</feature>
<feature type="transmembrane region" description="Helical" evidence="1">
    <location>
        <begin position="63"/>
        <end position="88"/>
    </location>
</feature>
<dbReference type="AlphaFoldDB" id="A0A1G8E028"/>
<gene>
    <name evidence="2" type="ORF">SAMN05216352_10225</name>
</gene>
<keyword evidence="1" id="KW-1133">Transmembrane helix</keyword>
<dbReference type="Proteomes" id="UP000199017">
    <property type="component" value="Unassembled WGS sequence"/>
</dbReference>
<feature type="transmembrane region" description="Helical" evidence="1">
    <location>
        <begin position="182"/>
        <end position="201"/>
    </location>
</feature>
<feature type="transmembrane region" description="Helical" evidence="1">
    <location>
        <begin position="221"/>
        <end position="240"/>
    </location>
</feature>
<evidence type="ECO:0008006" key="4">
    <source>
        <dbReference type="Google" id="ProtNLM"/>
    </source>
</evidence>
<evidence type="ECO:0000313" key="3">
    <source>
        <dbReference type="Proteomes" id="UP000199017"/>
    </source>
</evidence>
<keyword evidence="3" id="KW-1185">Reference proteome</keyword>
<feature type="transmembrane region" description="Helical" evidence="1">
    <location>
        <begin position="156"/>
        <end position="175"/>
    </location>
</feature>
<sequence>MMYLTENSAVRVTWQQYLFKMKAYISVFSSLVIIQLLGILLSFSGTASRGTSAYGMNVNITYYSADMVIVFTAIWGFICALLLTTTAYREDGFHFVANRISSNLSSVAFLFTASLAGGITAVFSGFLLKVLIYYILADEILGTGAAADPMTFAQGIAKAVLIIFFISSFGYLVGMMAQWYRWFAFFLPAALMGLLIVQGAGEGTILQVFYTFFFDEASTPLFFSKMIGAVCIIFAAAIFLSNQLEVKK</sequence>
<evidence type="ECO:0000313" key="2">
    <source>
        <dbReference type="EMBL" id="SDH63322.1"/>
    </source>
</evidence>